<dbReference type="AlphaFoldDB" id="A0A7W5UY93"/>
<dbReference type="EMBL" id="JACIBV010000001">
    <property type="protein sequence ID" value="MBB3724220.1"/>
    <property type="molecule type" value="Genomic_DNA"/>
</dbReference>
<name>A0A7W5UY93_9ACTN</name>
<dbReference type="SUPFAM" id="SSF54593">
    <property type="entry name" value="Glyoxalase/Bleomycin resistance protein/Dihydroxybiphenyl dioxygenase"/>
    <property type="match status" value="1"/>
</dbReference>
<dbReference type="Pfam" id="PF18029">
    <property type="entry name" value="Glyoxalase_6"/>
    <property type="match status" value="1"/>
</dbReference>
<keyword evidence="2" id="KW-0456">Lyase</keyword>
<dbReference type="Proteomes" id="UP000579945">
    <property type="component" value="Unassembled WGS sequence"/>
</dbReference>
<sequence length="230" mass="24465">MNQKRLSRKEISDAVDGLGWRFVLGVVRTSVPVTSLAQAAEVAARAVAAAGEEGEASLWLDVRKDQVILTLQSLATGWVSALELELAHRVTAAVSELGLRTDPGTGGQGPRSVQMVEIAIDALDIAAIRPFWKAVMGYGDEAEAHGPEDPLVDPAAQGPAIWFQQMDAARPQRNRIHFDISVPHDEAARRIGAALAAGGVLLSDTAAPAFWVLADAEGNEVCVTTWQGRD</sequence>
<feature type="domain" description="Glyoxalase-like" evidence="1">
    <location>
        <begin position="118"/>
        <end position="224"/>
    </location>
</feature>
<comment type="caution">
    <text evidence="2">The sequence shown here is derived from an EMBL/GenBank/DDBJ whole genome shotgun (WGS) entry which is preliminary data.</text>
</comment>
<dbReference type="PANTHER" id="PTHR35908:SF1">
    <property type="entry name" value="CONSERVED PROTEIN"/>
    <property type="match status" value="1"/>
</dbReference>
<gene>
    <name evidence="2" type="ORF">FHR33_000080</name>
</gene>
<proteinExistence type="predicted"/>
<evidence type="ECO:0000313" key="3">
    <source>
        <dbReference type="Proteomes" id="UP000579945"/>
    </source>
</evidence>
<dbReference type="GeneID" id="95386753"/>
<dbReference type="RefSeq" id="WP_312895290.1">
    <property type="nucleotide sequence ID" value="NZ_JACIBV010000001.1"/>
</dbReference>
<dbReference type="PANTHER" id="PTHR35908">
    <property type="entry name" value="HYPOTHETICAL FUSION PROTEIN"/>
    <property type="match status" value="1"/>
</dbReference>
<keyword evidence="3" id="KW-1185">Reference proteome</keyword>
<accession>A0A7W5UY93</accession>
<dbReference type="GO" id="GO:0008124">
    <property type="term" value="F:4-alpha-hydroxytetrahydrobiopterin dehydratase activity"/>
    <property type="evidence" value="ECO:0007669"/>
    <property type="project" value="UniProtKB-EC"/>
</dbReference>
<dbReference type="Gene3D" id="3.10.180.10">
    <property type="entry name" value="2,3-Dihydroxybiphenyl 1,2-Dioxygenase, domain 1"/>
    <property type="match status" value="1"/>
</dbReference>
<dbReference type="InterPro" id="IPR029068">
    <property type="entry name" value="Glyas_Bleomycin-R_OHBP_Dase"/>
</dbReference>
<evidence type="ECO:0000313" key="2">
    <source>
        <dbReference type="EMBL" id="MBB3724220.1"/>
    </source>
</evidence>
<evidence type="ECO:0000259" key="1">
    <source>
        <dbReference type="Pfam" id="PF18029"/>
    </source>
</evidence>
<dbReference type="EC" id="4.2.1.96" evidence="2"/>
<dbReference type="InterPro" id="IPR041581">
    <property type="entry name" value="Glyoxalase_6"/>
</dbReference>
<reference evidence="2 3" key="1">
    <citation type="submission" date="2020-08" db="EMBL/GenBank/DDBJ databases">
        <title>Sequencing the genomes of 1000 actinobacteria strains.</title>
        <authorList>
            <person name="Klenk H.-P."/>
        </authorList>
    </citation>
    <scope>NUCLEOTIDE SEQUENCE [LARGE SCALE GENOMIC DNA]</scope>
    <source>
        <strain evidence="2 3">DSM 44320</strain>
    </source>
</reference>
<protein>
    <submittedName>
        <fullName evidence="2">4a-hydroxytetrahydrobiopterin dehydratase</fullName>
        <ecNumber evidence="2">4.2.1.96</ecNumber>
    </submittedName>
</protein>
<organism evidence="2 3">
    <name type="scientific">Nonomuraea dietziae</name>
    <dbReference type="NCBI Taxonomy" id="65515"/>
    <lineage>
        <taxon>Bacteria</taxon>
        <taxon>Bacillati</taxon>
        <taxon>Actinomycetota</taxon>
        <taxon>Actinomycetes</taxon>
        <taxon>Streptosporangiales</taxon>
        <taxon>Streptosporangiaceae</taxon>
        <taxon>Nonomuraea</taxon>
    </lineage>
</organism>